<keyword evidence="2" id="KW-1185">Reference proteome</keyword>
<dbReference type="Proteomes" id="UP000537131">
    <property type="component" value="Unassembled WGS sequence"/>
</dbReference>
<evidence type="ECO:0000313" key="2">
    <source>
        <dbReference type="Proteomes" id="UP000537131"/>
    </source>
</evidence>
<protein>
    <submittedName>
        <fullName evidence="1">Uncharacterized protein</fullName>
    </submittedName>
</protein>
<dbReference type="AlphaFoldDB" id="A0A7Y0EL48"/>
<dbReference type="RefSeq" id="WP_169300065.1">
    <property type="nucleotide sequence ID" value="NZ_JABBNI010000065.1"/>
</dbReference>
<dbReference type="EMBL" id="JABBNI010000065">
    <property type="protein sequence ID" value="NMM65484.1"/>
    <property type="molecule type" value="Genomic_DNA"/>
</dbReference>
<accession>A0A7Y0EL48</accession>
<organism evidence="1 2">
    <name type="scientific">Clostridium muellerianum</name>
    <dbReference type="NCBI Taxonomy" id="2716538"/>
    <lineage>
        <taxon>Bacteria</taxon>
        <taxon>Bacillati</taxon>
        <taxon>Bacillota</taxon>
        <taxon>Clostridia</taxon>
        <taxon>Eubacteriales</taxon>
        <taxon>Clostridiaceae</taxon>
        <taxon>Clostridium</taxon>
    </lineage>
</organism>
<reference evidence="1 2" key="1">
    <citation type="submission" date="2020-06" db="EMBL/GenBank/DDBJ databases">
        <title>Complete Genome Sequence of Clostridium muelleri sp. nov. P21T, an Acid-Alcohol Producing Acetogen Isolated from Old Hay.</title>
        <authorList>
            <person name="Duncan K.E."/>
            <person name="Tanner R.S."/>
        </authorList>
    </citation>
    <scope>NUCLEOTIDE SEQUENCE [LARGE SCALE GENOMIC DNA]</scope>
    <source>
        <strain evidence="1 2">P21</strain>
    </source>
</reference>
<evidence type="ECO:0000313" key="1">
    <source>
        <dbReference type="EMBL" id="NMM65484.1"/>
    </source>
</evidence>
<name>A0A7Y0EL48_9CLOT</name>
<gene>
    <name evidence="1" type="ORF">HBE96_23175</name>
</gene>
<proteinExistence type="predicted"/>
<comment type="caution">
    <text evidence="1">The sequence shown here is derived from an EMBL/GenBank/DDBJ whole genome shotgun (WGS) entry which is preliminary data.</text>
</comment>
<sequence>MSFDEKVQEIVKLISSKTKMDYEEGLNFNNNKHCKLIILDENKIIIKSFEFFGEDVSKAFKFYHDYLSRSI</sequence>